<organism evidence="1 2">
    <name type="scientific">Coccomyxa viridis</name>
    <dbReference type="NCBI Taxonomy" id="1274662"/>
    <lineage>
        <taxon>Eukaryota</taxon>
        <taxon>Viridiplantae</taxon>
        <taxon>Chlorophyta</taxon>
        <taxon>core chlorophytes</taxon>
        <taxon>Trebouxiophyceae</taxon>
        <taxon>Trebouxiophyceae incertae sedis</taxon>
        <taxon>Coccomyxaceae</taxon>
        <taxon>Coccomyxa</taxon>
    </lineage>
</organism>
<reference evidence="1 2" key="1">
    <citation type="submission" date="2023-10" db="EMBL/GenBank/DDBJ databases">
        <authorList>
            <person name="Maclean D."/>
            <person name="Macfadyen A."/>
        </authorList>
    </citation>
    <scope>NUCLEOTIDE SEQUENCE [LARGE SCALE GENOMIC DNA]</scope>
</reference>
<comment type="caution">
    <text evidence="1">The sequence shown here is derived from an EMBL/GenBank/DDBJ whole genome shotgun (WGS) entry which is preliminary data.</text>
</comment>
<dbReference type="Proteomes" id="UP001314263">
    <property type="component" value="Unassembled WGS sequence"/>
</dbReference>
<keyword evidence="2" id="KW-1185">Reference proteome</keyword>
<accession>A0AAV1HTH6</accession>
<sequence length="145" mass="16362">MGMHNSSLFGKWSDLWRKALILQFCIYSINDGDTDTRSMRKPTSNRLWRMKWQQLHHLGPGLCRAGFKLKSKDEGDIYCDGQMCCLSAPTAMHRPWSPSGQFLHQNIYQGAHVLLPAQVTRCPASSANLLLQSSSCAFCKPASWT</sequence>
<protein>
    <submittedName>
        <fullName evidence="1">Uncharacterized protein</fullName>
    </submittedName>
</protein>
<dbReference type="EMBL" id="CAUYUE010000001">
    <property type="protein sequence ID" value="CAK0732900.1"/>
    <property type="molecule type" value="Genomic_DNA"/>
</dbReference>
<proteinExistence type="predicted"/>
<evidence type="ECO:0000313" key="1">
    <source>
        <dbReference type="EMBL" id="CAK0732900.1"/>
    </source>
</evidence>
<gene>
    <name evidence="1" type="ORF">CVIRNUC_000198</name>
</gene>
<dbReference type="AlphaFoldDB" id="A0AAV1HTH6"/>
<evidence type="ECO:0000313" key="2">
    <source>
        <dbReference type="Proteomes" id="UP001314263"/>
    </source>
</evidence>
<name>A0AAV1HTH6_9CHLO</name>